<dbReference type="InterPro" id="IPR006342">
    <property type="entry name" value="FkbM_mtfrase"/>
</dbReference>
<dbReference type="Pfam" id="PF05050">
    <property type="entry name" value="Methyltransf_21"/>
    <property type="match status" value="1"/>
</dbReference>
<proteinExistence type="predicted"/>
<reference evidence="2" key="1">
    <citation type="journal article" date="2020" name="Nature">
        <title>Giant virus diversity and host interactions through global metagenomics.</title>
        <authorList>
            <person name="Schulz F."/>
            <person name="Roux S."/>
            <person name="Paez-Espino D."/>
            <person name="Jungbluth S."/>
            <person name="Walsh D.A."/>
            <person name="Denef V.J."/>
            <person name="McMahon K.D."/>
            <person name="Konstantinidis K.T."/>
            <person name="Eloe-Fadrosh E.A."/>
            <person name="Kyrpides N.C."/>
            <person name="Woyke T."/>
        </authorList>
    </citation>
    <scope>NUCLEOTIDE SEQUENCE</scope>
    <source>
        <strain evidence="2">GVMAG-M-3300021185-45</strain>
    </source>
</reference>
<dbReference type="EMBL" id="MN739425">
    <property type="protein sequence ID" value="QHT04255.1"/>
    <property type="molecule type" value="Genomic_DNA"/>
</dbReference>
<dbReference type="Gene3D" id="3.40.50.150">
    <property type="entry name" value="Vaccinia Virus protein VP39"/>
    <property type="match status" value="1"/>
</dbReference>
<dbReference type="AlphaFoldDB" id="A0A6C0CLA0"/>
<dbReference type="NCBIfam" id="TIGR01444">
    <property type="entry name" value="fkbM_fam"/>
    <property type="match status" value="1"/>
</dbReference>
<sequence length="199" mass="23037">MSSFNLKISGILHVGAHECEELKDYVKYNINPQQIYWVEAMEHKVLLMKAQNIPNIYQAIIDEVDDKEITFNVANNGQSSSLLEFGTHTIHHPHVKFTGNIQGKTKRLDTLIEENNIPIQHLNFLNFDIQGVELRALKSMEKYLSHVDYIYTEINTDYVYKDCNLVGEIDEYLKKFGFTRVATKIASNFGWGDAFYIKQ</sequence>
<dbReference type="GO" id="GO:0008171">
    <property type="term" value="F:O-methyltransferase activity"/>
    <property type="evidence" value="ECO:0007669"/>
    <property type="project" value="TreeGrafter"/>
</dbReference>
<dbReference type="PANTHER" id="PTHR36973">
    <property type="entry name" value="SLL1456 PROTEIN-RELATED"/>
    <property type="match status" value="1"/>
</dbReference>
<evidence type="ECO:0000313" key="2">
    <source>
        <dbReference type="EMBL" id="QHT04255.1"/>
    </source>
</evidence>
<name>A0A6C0CLA0_9ZZZZ</name>
<organism evidence="2">
    <name type="scientific">viral metagenome</name>
    <dbReference type="NCBI Taxonomy" id="1070528"/>
    <lineage>
        <taxon>unclassified sequences</taxon>
        <taxon>metagenomes</taxon>
        <taxon>organismal metagenomes</taxon>
    </lineage>
</organism>
<dbReference type="InterPro" id="IPR053188">
    <property type="entry name" value="FkbM_Methyltransferase"/>
</dbReference>
<protein>
    <recommendedName>
        <fullName evidence="1">Methyltransferase FkbM domain-containing protein</fullName>
    </recommendedName>
</protein>
<dbReference type="InterPro" id="IPR029063">
    <property type="entry name" value="SAM-dependent_MTases_sf"/>
</dbReference>
<accession>A0A6C0CLA0</accession>
<dbReference type="SUPFAM" id="SSF53335">
    <property type="entry name" value="S-adenosyl-L-methionine-dependent methyltransferases"/>
    <property type="match status" value="1"/>
</dbReference>
<dbReference type="PANTHER" id="PTHR36973:SF4">
    <property type="entry name" value="NODULATION PROTEIN"/>
    <property type="match status" value="1"/>
</dbReference>
<evidence type="ECO:0000259" key="1">
    <source>
        <dbReference type="Pfam" id="PF05050"/>
    </source>
</evidence>
<feature type="domain" description="Methyltransferase FkbM" evidence="1">
    <location>
        <begin position="22"/>
        <end position="178"/>
    </location>
</feature>